<dbReference type="GO" id="GO:0005524">
    <property type="term" value="F:ATP binding"/>
    <property type="evidence" value="ECO:0007669"/>
    <property type="project" value="UniProtKB-KW"/>
</dbReference>
<evidence type="ECO:0000313" key="19">
    <source>
        <dbReference type="Proteomes" id="UP000532866"/>
    </source>
</evidence>
<keyword evidence="2 6" id="KW-0067">ATP-binding</keyword>
<dbReference type="Pfam" id="PF01256">
    <property type="entry name" value="Carb_kinase"/>
    <property type="match status" value="1"/>
</dbReference>
<dbReference type="EMBL" id="JAARZA010000004">
    <property type="protein sequence ID" value="MBC2240830.1"/>
    <property type="molecule type" value="Genomic_DNA"/>
</dbReference>
<evidence type="ECO:0000313" key="15">
    <source>
        <dbReference type="EMBL" id="MBC2245453.1"/>
    </source>
</evidence>
<dbReference type="Proteomes" id="UP000547643">
    <property type="component" value="Unassembled WGS sequence"/>
</dbReference>
<dbReference type="EMBL" id="JAARRW010000006">
    <property type="protein sequence ID" value="MBC1563174.1"/>
    <property type="molecule type" value="Genomic_DNA"/>
</dbReference>
<dbReference type="OrthoDB" id="9806925at2"/>
<evidence type="ECO:0000256" key="2">
    <source>
        <dbReference type="ARBA" id="ARBA00022840"/>
    </source>
</evidence>
<keyword evidence="4 6" id="KW-0520">NAD</keyword>
<evidence type="ECO:0000313" key="9">
    <source>
        <dbReference type="EMBL" id="MBC1331565.1"/>
    </source>
</evidence>
<evidence type="ECO:0000313" key="10">
    <source>
        <dbReference type="EMBL" id="MBC1563174.1"/>
    </source>
</evidence>
<comment type="cofactor">
    <cofactor evidence="6">
        <name>Mg(2+)</name>
        <dbReference type="ChEBI" id="CHEBI:18420"/>
    </cofactor>
</comment>
<evidence type="ECO:0000313" key="8">
    <source>
        <dbReference type="EMBL" id="KGL38362.1"/>
    </source>
</evidence>
<keyword evidence="17" id="KW-1185">Reference proteome</keyword>
<dbReference type="PROSITE" id="PS01050">
    <property type="entry name" value="YJEF_C_2"/>
    <property type="match status" value="1"/>
</dbReference>
<dbReference type="EMBL" id="JAARXI010000004">
    <property type="protein sequence ID" value="MBC2116465.1"/>
    <property type="molecule type" value="Genomic_DNA"/>
</dbReference>
<keyword evidence="1 6" id="KW-0547">Nucleotide-binding</keyword>
<dbReference type="EC" id="4.2.1.136" evidence="6"/>
<dbReference type="SUPFAM" id="SSF53613">
    <property type="entry name" value="Ribokinase-like"/>
    <property type="match status" value="1"/>
</dbReference>
<keyword evidence="5 6" id="KW-0456">Lyase</keyword>
<keyword evidence="8" id="KW-0808">Transferase</keyword>
<feature type="binding site" evidence="6">
    <location>
        <position position="214"/>
    </location>
    <ligand>
        <name>AMP</name>
        <dbReference type="ChEBI" id="CHEBI:456215"/>
    </ligand>
</feature>
<evidence type="ECO:0000313" key="11">
    <source>
        <dbReference type="EMBL" id="MBC1780471.1"/>
    </source>
</evidence>
<evidence type="ECO:0000313" key="20">
    <source>
        <dbReference type="Proteomes" id="UP000541955"/>
    </source>
</evidence>
<dbReference type="InterPro" id="IPR029056">
    <property type="entry name" value="Ribokinase-like"/>
</dbReference>
<evidence type="ECO:0000313" key="21">
    <source>
        <dbReference type="Proteomes" id="UP000546244"/>
    </source>
</evidence>
<comment type="similarity">
    <text evidence="6">Belongs to the NnrD/CARKD family.</text>
</comment>
<accession>A0A099W042</accession>
<evidence type="ECO:0000313" key="17">
    <source>
        <dbReference type="Proteomes" id="UP000029844"/>
    </source>
</evidence>
<evidence type="ECO:0000313" key="16">
    <source>
        <dbReference type="EMBL" id="MBC2371844.1"/>
    </source>
</evidence>
<dbReference type="PANTHER" id="PTHR12592">
    <property type="entry name" value="ATP-DEPENDENT (S)-NAD(P)H-HYDRATE DEHYDRATASE FAMILY MEMBER"/>
    <property type="match status" value="1"/>
</dbReference>
<dbReference type="EMBL" id="JAARYY010000011">
    <property type="protein sequence ID" value="MBC2245453.1"/>
    <property type="molecule type" value="Genomic_DNA"/>
</dbReference>
<evidence type="ECO:0000313" key="24">
    <source>
        <dbReference type="Proteomes" id="UP000550367"/>
    </source>
</evidence>
<dbReference type="NCBIfam" id="TIGR00196">
    <property type="entry name" value="yjeF_cterm"/>
    <property type="match status" value="1"/>
</dbReference>
<dbReference type="GO" id="GO:0052856">
    <property type="term" value="F:NAD(P)HX epimerase activity"/>
    <property type="evidence" value="ECO:0007669"/>
    <property type="project" value="TreeGrafter"/>
</dbReference>
<name>A0A099W042_9LIST</name>
<dbReference type="Gene3D" id="3.40.1190.20">
    <property type="match status" value="1"/>
</dbReference>
<comment type="catalytic activity">
    <reaction evidence="6">
        <text>(6S)-NADHX + ADP = AMP + phosphate + NADH + H(+)</text>
        <dbReference type="Rhea" id="RHEA:32223"/>
        <dbReference type="ChEBI" id="CHEBI:15378"/>
        <dbReference type="ChEBI" id="CHEBI:43474"/>
        <dbReference type="ChEBI" id="CHEBI:57945"/>
        <dbReference type="ChEBI" id="CHEBI:64074"/>
        <dbReference type="ChEBI" id="CHEBI:456215"/>
        <dbReference type="ChEBI" id="CHEBI:456216"/>
        <dbReference type="EC" id="4.2.1.136"/>
    </reaction>
</comment>
<dbReference type="GO" id="GO:0110051">
    <property type="term" value="P:metabolite repair"/>
    <property type="evidence" value="ECO:0007669"/>
    <property type="project" value="TreeGrafter"/>
</dbReference>
<comment type="subunit">
    <text evidence="6">Homotetramer.</text>
</comment>
<feature type="binding site" evidence="6">
    <location>
        <begin position="186"/>
        <end position="190"/>
    </location>
    <ligand>
        <name>AMP</name>
        <dbReference type="ChEBI" id="CHEBI:456215"/>
    </ligand>
</feature>
<dbReference type="AlphaFoldDB" id="A0A099W042"/>
<dbReference type="PANTHER" id="PTHR12592:SF0">
    <property type="entry name" value="ATP-DEPENDENT (S)-NAD(P)H-HYDRATE DEHYDRATASE"/>
    <property type="match status" value="1"/>
</dbReference>
<evidence type="ECO:0000256" key="6">
    <source>
        <dbReference type="HAMAP-Rule" id="MF_01965"/>
    </source>
</evidence>
<dbReference type="GO" id="GO:0052855">
    <property type="term" value="F:ADP-dependent NAD(P)H-hydrate dehydratase activity"/>
    <property type="evidence" value="ECO:0007669"/>
    <property type="project" value="UniProtKB-UniRule"/>
</dbReference>
<dbReference type="InterPro" id="IPR000631">
    <property type="entry name" value="CARKD"/>
</dbReference>
<dbReference type="CDD" id="cd01171">
    <property type="entry name" value="YXKO-related"/>
    <property type="match status" value="1"/>
</dbReference>
<dbReference type="Proteomes" id="UP000029844">
    <property type="component" value="Unassembled WGS sequence"/>
</dbReference>
<feature type="binding site" evidence="6">
    <location>
        <position position="40"/>
    </location>
    <ligand>
        <name>(6S)-NADPHX</name>
        <dbReference type="ChEBI" id="CHEBI:64076"/>
    </ligand>
</feature>
<dbReference type="Proteomes" id="UP000529446">
    <property type="component" value="Unassembled WGS sequence"/>
</dbReference>
<dbReference type="HAMAP" id="MF_01965">
    <property type="entry name" value="NADHX_dehydratase"/>
    <property type="match status" value="1"/>
</dbReference>
<dbReference type="PROSITE" id="PS01049">
    <property type="entry name" value="YJEF_C_1"/>
    <property type="match status" value="1"/>
</dbReference>
<evidence type="ECO:0000313" key="12">
    <source>
        <dbReference type="EMBL" id="MBC2004902.1"/>
    </source>
</evidence>
<feature type="domain" description="YjeF C-terminal" evidence="7">
    <location>
        <begin position="5"/>
        <end position="272"/>
    </location>
</feature>
<organism evidence="8 17">
    <name type="scientific">Listeria booriae</name>
    <dbReference type="NCBI Taxonomy" id="1552123"/>
    <lineage>
        <taxon>Bacteria</taxon>
        <taxon>Bacillati</taxon>
        <taxon>Bacillota</taxon>
        <taxon>Bacilli</taxon>
        <taxon>Bacillales</taxon>
        <taxon>Listeriaceae</taxon>
        <taxon>Listeria</taxon>
    </lineage>
</organism>
<keyword evidence="3 6" id="KW-0521">NADP</keyword>
<dbReference type="GO" id="GO:0046496">
    <property type="term" value="P:nicotinamide nucleotide metabolic process"/>
    <property type="evidence" value="ECO:0007669"/>
    <property type="project" value="UniProtKB-UniRule"/>
</dbReference>
<dbReference type="GO" id="GO:0016301">
    <property type="term" value="F:kinase activity"/>
    <property type="evidence" value="ECO:0007669"/>
    <property type="project" value="UniProtKB-KW"/>
</dbReference>
<feature type="binding site" evidence="6">
    <location>
        <position position="101"/>
    </location>
    <ligand>
        <name>(6S)-NADPHX</name>
        <dbReference type="ChEBI" id="CHEBI:64076"/>
    </ligand>
</feature>
<dbReference type="GeneID" id="58718535"/>
<evidence type="ECO:0000256" key="5">
    <source>
        <dbReference type="ARBA" id="ARBA00023239"/>
    </source>
</evidence>
<gene>
    <name evidence="6" type="primary">nnrD</name>
    <name evidence="8" type="ORF">EP57_14420</name>
    <name evidence="9" type="ORF">HB759_06310</name>
    <name evidence="10" type="ORF">HB902_13905</name>
    <name evidence="16" type="ORF">HBP98_07540</name>
    <name evidence="11" type="ORF">HCA46_16730</name>
    <name evidence="12" type="ORF">HCA78_14040</name>
    <name evidence="13" type="ORF">HCB06_07595</name>
    <name evidence="15" type="ORF">HCB25_15425</name>
    <name evidence="14" type="ORF">HCB35_10190</name>
</gene>
<evidence type="ECO:0000313" key="18">
    <source>
        <dbReference type="Proteomes" id="UP000529446"/>
    </source>
</evidence>
<dbReference type="RefSeq" id="WP_036087682.1">
    <property type="nucleotide sequence ID" value="NZ_CBCSHQ010000007.1"/>
</dbReference>
<evidence type="ECO:0000313" key="22">
    <source>
        <dbReference type="Proteomes" id="UP000546806"/>
    </source>
</evidence>
<dbReference type="Proteomes" id="UP000532866">
    <property type="component" value="Unassembled WGS sequence"/>
</dbReference>
<dbReference type="eggNOG" id="COG0063">
    <property type="taxonomic scope" value="Bacteria"/>
</dbReference>
<reference evidence="8 17" key="1">
    <citation type="submission" date="2014-05" db="EMBL/GenBank/DDBJ databases">
        <title>Novel Listeriaceae from food processing environments.</title>
        <authorList>
            <person name="den Bakker H.C."/>
        </authorList>
    </citation>
    <scope>NUCLEOTIDE SEQUENCE [LARGE SCALE GENOMIC DNA]</scope>
    <source>
        <strain evidence="8 17">FSL A5-0281</strain>
    </source>
</reference>
<comment type="catalytic activity">
    <reaction evidence="6">
        <text>(6S)-NADPHX + ADP = AMP + phosphate + NADPH + H(+)</text>
        <dbReference type="Rhea" id="RHEA:32235"/>
        <dbReference type="ChEBI" id="CHEBI:15378"/>
        <dbReference type="ChEBI" id="CHEBI:43474"/>
        <dbReference type="ChEBI" id="CHEBI:57783"/>
        <dbReference type="ChEBI" id="CHEBI:64076"/>
        <dbReference type="ChEBI" id="CHEBI:456215"/>
        <dbReference type="ChEBI" id="CHEBI:456216"/>
        <dbReference type="EC" id="4.2.1.136"/>
    </reaction>
</comment>
<dbReference type="PROSITE" id="PS51383">
    <property type="entry name" value="YJEF_C_3"/>
    <property type="match status" value="1"/>
</dbReference>
<evidence type="ECO:0000259" key="7">
    <source>
        <dbReference type="PROSITE" id="PS51383"/>
    </source>
</evidence>
<keyword evidence="8" id="KW-0418">Kinase</keyword>
<sequence>MKKITPKVVCAWIKQRDDETNKGDYGRVLLIGGNERLGGAIIMAAQGAIHSGAGLVSVATHHVNRSALHARLPEAMFIDSSDTDYLMEVLPQFDAILIGPGLGLDETAQTLLHLVCEHTHAQQRVIVDGDGITLYANGEYPTPDATLIFTPHRKEWERLTHTNTESLDDAKNQDFADELHAIVVLKDHRTRVYIEDDIWQNIYGTPAMATGGMGDTLAGMIAGLLGQLETPKHAVLTAVFLHSYIGETLAKKKYVVLPTEVAEQIPYYLKKFSETDDNPY</sequence>
<feature type="binding site" evidence="6">
    <location>
        <position position="215"/>
    </location>
    <ligand>
        <name>(6S)-NADPHX</name>
        <dbReference type="ChEBI" id="CHEBI:64076"/>
    </ligand>
</feature>
<dbReference type="STRING" id="1552123.EP57_14420"/>
<dbReference type="InterPro" id="IPR017953">
    <property type="entry name" value="Carbohydrate_kinase_pred_CS"/>
</dbReference>
<evidence type="ECO:0000313" key="14">
    <source>
        <dbReference type="EMBL" id="MBC2240830.1"/>
    </source>
</evidence>
<comment type="caution">
    <text evidence="8">The sequence shown here is derived from an EMBL/GenBank/DDBJ whole genome shotgun (WGS) entry which is preliminary data.</text>
</comment>
<evidence type="ECO:0000256" key="3">
    <source>
        <dbReference type="ARBA" id="ARBA00022857"/>
    </source>
</evidence>
<dbReference type="Proteomes" id="UP000553016">
    <property type="component" value="Unassembled WGS sequence"/>
</dbReference>
<reference evidence="18 19" key="2">
    <citation type="submission" date="2020-03" db="EMBL/GenBank/DDBJ databases">
        <title>Soil Listeria distribution.</title>
        <authorList>
            <person name="Liao J."/>
            <person name="Wiedmann M."/>
        </authorList>
    </citation>
    <scope>NUCLEOTIDE SEQUENCE [LARGE SCALE GENOMIC DNA]</scope>
    <source>
        <strain evidence="14 25">FSL L7-0149</strain>
        <strain evidence="15 24">FSL L7-0153</strain>
        <strain evidence="13 18">FSL L7-0360</strain>
        <strain evidence="12 22">FSL L7-0435</strain>
        <strain evidence="11 23">FSL L7-1017</strain>
        <strain evidence="10 20">FSL L7-1387</strain>
        <strain evidence="9 19">FSL L7-1833</strain>
        <strain evidence="16 21">FSL L7-1850</strain>
    </source>
</reference>
<evidence type="ECO:0000313" key="13">
    <source>
        <dbReference type="EMBL" id="MBC2116465.1"/>
    </source>
</evidence>
<comment type="function">
    <text evidence="6">Catalyzes the dehydration of the S-form of NAD(P)HX at the expense of ADP, which is converted to AMP. Together with NAD(P)HX epimerase, which catalyzes the epimerization of the S- and R-forms, the enzyme allows the repair of both epimers of NAD(P)HX, a damaged form of NAD(P)H that is a result of enzymatic or heat-dependent hydration.</text>
</comment>
<evidence type="ECO:0000256" key="1">
    <source>
        <dbReference type="ARBA" id="ARBA00022741"/>
    </source>
</evidence>
<protein>
    <recommendedName>
        <fullName evidence="6">ADP-dependent (S)-NAD(P)H-hydrate dehydratase</fullName>
        <ecNumber evidence="6">4.2.1.136</ecNumber>
    </recommendedName>
    <alternativeName>
        <fullName evidence="6">ADP-dependent NAD(P)HX dehydratase</fullName>
    </alternativeName>
</protein>
<dbReference type="Proteomes" id="UP000550367">
    <property type="component" value="Unassembled WGS sequence"/>
</dbReference>
<dbReference type="Proteomes" id="UP000541955">
    <property type="component" value="Unassembled WGS sequence"/>
</dbReference>
<proteinExistence type="inferred from homology"/>
<evidence type="ECO:0000313" key="25">
    <source>
        <dbReference type="Proteomes" id="UP000553016"/>
    </source>
</evidence>
<dbReference type="EMBL" id="JAARMV010000002">
    <property type="protein sequence ID" value="MBC2371844.1"/>
    <property type="molecule type" value="Genomic_DNA"/>
</dbReference>
<dbReference type="EMBL" id="JAAROL010000001">
    <property type="protein sequence ID" value="MBC1331565.1"/>
    <property type="molecule type" value="Genomic_DNA"/>
</dbReference>
<evidence type="ECO:0000313" key="23">
    <source>
        <dbReference type="Proteomes" id="UP000547643"/>
    </source>
</evidence>
<dbReference type="EMBL" id="JAARUV010000009">
    <property type="protein sequence ID" value="MBC1780471.1"/>
    <property type="molecule type" value="Genomic_DNA"/>
</dbReference>
<evidence type="ECO:0000256" key="4">
    <source>
        <dbReference type="ARBA" id="ARBA00023027"/>
    </source>
</evidence>
<dbReference type="Proteomes" id="UP000546244">
    <property type="component" value="Unassembled WGS sequence"/>
</dbReference>
<dbReference type="Proteomes" id="UP000546806">
    <property type="component" value="Unassembled WGS sequence"/>
</dbReference>
<dbReference type="EMBL" id="JNFA01000029">
    <property type="protein sequence ID" value="KGL38362.1"/>
    <property type="molecule type" value="Genomic_DNA"/>
</dbReference>
<feature type="binding site" evidence="6">
    <location>
        <position position="152"/>
    </location>
    <ligand>
        <name>(6S)-NADPHX</name>
        <dbReference type="ChEBI" id="CHEBI:64076"/>
    </ligand>
</feature>
<dbReference type="EMBL" id="JAARWW010000006">
    <property type="protein sequence ID" value="MBC2004902.1"/>
    <property type="molecule type" value="Genomic_DNA"/>
</dbReference>